<comment type="caution">
    <text evidence="1">The sequence shown here is derived from an EMBL/GenBank/DDBJ whole genome shotgun (WGS) entry which is preliminary data.</text>
</comment>
<sequence length="60" mass="7027">VLHKEGLPQHILFDKSRRVGILKKIEKSEPSQDDTDRPILLASKILPFRRNWSYISFPVL</sequence>
<evidence type="ECO:0000313" key="1">
    <source>
        <dbReference type="EMBL" id="MBA0637264.1"/>
    </source>
</evidence>
<gene>
    <name evidence="1" type="ORF">Godav_021778</name>
</gene>
<protein>
    <submittedName>
        <fullName evidence="1">Uncharacterized protein</fullName>
    </submittedName>
</protein>
<dbReference type="AlphaFoldDB" id="A0A7J8TGK4"/>
<feature type="non-terminal residue" evidence="1">
    <location>
        <position position="60"/>
    </location>
</feature>
<evidence type="ECO:0000313" key="2">
    <source>
        <dbReference type="Proteomes" id="UP000593561"/>
    </source>
</evidence>
<proteinExistence type="predicted"/>
<name>A0A7J8TGK4_GOSDV</name>
<keyword evidence="2" id="KW-1185">Reference proteome</keyword>
<reference evidence="1 2" key="1">
    <citation type="journal article" date="2019" name="Genome Biol. Evol.">
        <title>Insights into the evolution of the New World diploid cottons (Gossypium, subgenus Houzingenia) based on genome sequencing.</title>
        <authorList>
            <person name="Grover C.E."/>
            <person name="Arick M.A. 2nd"/>
            <person name="Thrash A."/>
            <person name="Conover J.L."/>
            <person name="Sanders W.S."/>
            <person name="Peterson D.G."/>
            <person name="Frelichowski J.E."/>
            <person name="Scheffler J.A."/>
            <person name="Scheffler B.E."/>
            <person name="Wendel J.F."/>
        </authorList>
    </citation>
    <scope>NUCLEOTIDE SEQUENCE [LARGE SCALE GENOMIC DNA]</scope>
    <source>
        <strain evidence="1">27</strain>
        <tissue evidence="1">Leaf</tissue>
    </source>
</reference>
<organism evidence="1 2">
    <name type="scientific">Gossypium davidsonii</name>
    <name type="common">Davidson's cotton</name>
    <name type="synonym">Gossypium klotzschianum subsp. davidsonii</name>
    <dbReference type="NCBI Taxonomy" id="34287"/>
    <lineage>
        <taxon>Eukaryota</taxon>
        <taxon>Viridiplantae</taxon>
        <taxon>Streptophyta</taxon>
        <taxon>Embryophyta</taxon>
        <taxon>Tracheophyta</taxon>
        <taxon>Spermatophyta</taxon>
        <taxon>Magnoliopsida</taxon>
        <taxon>eudicotyledons</taxon>
        <taxon>Gunneridae</taxon>
        <taxon>Pentapetalae</taxon>
        <taxon>rosids</taxon>
        <taxon>malvids</taxon>
        <taxon>Malvales</taxon>
        <taxon>Malvaceae</taxon>
        <taxon>Malvoideae</taxon>
        <taxon>Gossypium</taxon>
    </lineage>
</organism>
<accession>A0A7J8TGK4</accession>
<dbReference type="Proteomes" id="UP000593561">
    <property type="component" value="Unassembled WGS sequence"/>
</dbReference>
<feature type="non-terminal residue" evidence="1">
    <location>
        <position position="1"/>
    </location>
</feature>
<dbReference type="EMBL" id="JABFAC010248128">
    <property type="protein sequence ID" value="MBA0637264.1"/>
    <property type="molecule type" value="Genomic_DNA"/>
</dbReference>